<evidence type="ECO:0000313" key="2">
    <source>
        <dbReference type="EMBL" id="PDT49901.1"/>
    </source>
</evidence>
<sequence length="82" mass="8767">MRAEIAAWRSIPPSALPSISPTRGEIEEEPFCSTRNSGGATDIQMKWGARFLPLSPLVGEMPGRAEGGAFDEYALGWSGAND</sequence>
<dbReference type="Proteomes" id="UP000220353">
    <property type="component" value="Unassembled WGS sequence"/>
</dbReference>
<gene>
    <name evidence="2" type="ORF">CO661_02850</name>
</gene>
<feature type="region of interest" description="Disordered" evidence="1">
    <location>
        <begin position="13"/>
        <end position="39"/>
    </location>
</feature>
<reference evidence="2 3" key="1">
    <citation type="submission" date="2017-09" db="EMBL/GenBank/DDBJ databases">
        <title>Comparative genomics of rhizobia isolated from Phaseolus vulgaris in China.</title>
        <authorList>
            <person name="Tong W."/>
        </authorList>
    </citation>
    <scope>NUCLEOTIDE SEQUENCE [LARGE SCALE GENOMIC DNA]</scope>
    <source>
        <strain evidence="2 3">PCH1</strain>
    </source>
</reference>
<dbReference type="EMBL" id="NWTC01000002">
    <property type="protein sequence ID" value="PDT49901.1"/>
    <property type="molecule type" value="Genomic_DNA"/>
</dbReference>
<protein>
    <recommendedName>
        <fullName evidence="4">Propionyl-coenzyme A carboxylase alpha polypeptide</fullName>
    </recommendedName>
</protein>
<proteinExistence type="predicted"/>
<evidence type="ECO:0000313" key="3">
    <source>
        <dbReference type="Proteomes" id="UP000220353"/>
    </source>
</evidence>
<dbReference type="AlphaFoldDB" id="A0A2A6M545"/>
<organism evidence="2 3">
    <name type="scientific">Rhizobium fredii</name>
    <name type="common">Sinorhizobium fredii</name>
    <dbReference type="NCBI Taxonomy" id="380"/>
    <lineage>
        <taxon>Bacteria</taxon>
        <taxon>Pseudomonadati</taxon>
        <taxon>Pseudomonadota</taxon>
        <taxon>Alphaproteobacteria</taxon>
        <taxon>Hyphomicrobiales</taxon>
        <taxon>Rhizobiaceae</taxon>
        <taxon>Sinorhizobium/Ensifer group</taxon>
        <taxon>Sinorhizobium</taxon>
    </lineage>
</organism>
<comment type="caution">
    <text evidence="2">The sequence shown here is derived from an EMBL/GenBank/DDBJ whole genome shotgun (WGS) entry which is preliminary data.</text>
</comment>
<evidence type="ECO:0008006" key="4">
    <source>
        <dbReference type="Google" id="ProtNLM"/>
    </source>
</evidence>
<evidence type="ECO:0000256" key="1">
    <source>
        <dbReference type="SAM" id="MobiDB-lite"/>
    </source>
</evidence>
<accession>A0A2A6M545</accession>
<name>A0A2A6M545_RHIFR</name>